<evidence type="ECO:0000256" key="2">
    <source>
        <dbReference type="ARBA" id="ARBA00022676"/>
    </source>
</evidence>
<dbReference type="InterPro" id="IPR051862">
    <property type="entry name" value="GT-like_domain_containing_1"/>
</dbReference>
<dbReference type="InterPro" id="IPR001296">
    <property type="entry name" value="Glyco_trans_1"/>
</dbReference>
<evidence type="ECO:0000313" key="9">
    <source>
        <dbReference type="EMBL" id="EAR09386.1"/>
    </source>
</evidence>
<accession>A4BEF9</accession>
<evidence type="ECO:0000256" key="1">
    <source>
        <dbReference type="ARBA" id="ARBA00009481"/>
    </source>
</evidence>
<dbReference type="Pfam" id="PF00534">
    <property type="entry name" value="Glycos_transf_1"/>
    <property type="match status" value="1"/>
</dbReference>
<dbReference type="PANTHER" id="PTHR13615:SF3">
    <property type="entry name" value="GLYCOSYLTRANSFERASE-LIKE DOMAIN-CONTAINING PROTEIN 1"/>
    <property type="match status" value="1"/>
</dbReference>
<comment type="similarity">
    <text evidence="1">Belongs to the glycosyltransferase group 1 family. Glycosyltransferase 4 subfamily.</text>
</comment>
<proteinExistence type="inferred from homology"/>
<feature type="domain" description="Glycosyl transferase family 1" evidence="7">
    <location>
        <begin position="191"/>
        <end position="332"/>
    </location>
</feature>
<gene>
    <name evidence="9" type="ORF">MED297_02162</name>
</gene>
<dbReference type="CDD" id="cd01635">
    <property type="entry name" value="Glycosyltransferase_GTB-type"/>
    <property type="match status" value="1"/>
</dbReference>
<comment type="catalytic activity">
    <reaction evidence="6">
        <text>queuosine(34) in tRNA(Asp) + GDP-alpha-D-mannose = O-4''-alpha-D-mannosylqueuosine(34) in tRNA(Asp) + GDP + H(+)</text>
        <dbReference type="Rhea" id="RHEA:12885"/>
        <dbReference type="Rhea" id="RHEA-COMP:18572"/>
        <dbReference type="Rhea" id="RHEA-COMP:18581"/>
        <dbReference type="ChEBI" id="CHEBI:15378"/>
        <dbReference type="ChEBI" id="CHEBI:57527"/>
        <dbReference type="ChEBI" id="CHEBI:58189"/>
        <dbReference type="ChEBI" id="CHEBI:194431"/>
        <dbReference type="ChEBI" id="CHEBI:194442"/>
        <dbReference type="EC" id="2.4.1.110"/>
    </reaction>
    <physiologicalReaction direction="left-to-right" evidence="6">
        <dbReference type="Rhea" id="RHEA:12886"/>
    </physiologicalReaction>
</comment>
<feature type="domain" description="tRNA-queuosine alpha-mannosyltransferase N-terminal" evidence="8">
    <location>
        <begin position="9"/>
        <end position="177"/>
    </location>
</feature>
<evidence type="ECO:0000256" key="6">
    <source>
        <dbReference type="ARBA" id="ARBA00048439"/>
    </source>
</evidence>
<comment type="caution">
    <text evidence="9">The sequence shown here is derived from an EMBL/GenBank/DDBJ whole genome shotgun (WGS) entry which is preliminary data.</text>
</comment>
<reference evidence="9 10" key="1">
    <citation type="submission" date="2006-02" db="EMBL/GenBank/DDBJ databases">
        <authorList>
            <person name="Pinhassi J."/>
            <person name="Pedros-Alio C."/>
            <person name="Ferriera S."/>
            <person name="Johnson J."/>
            <person name="Kravitz S."/>
            <person name="Halpern A."/>
            <person name="Remington K."/>
            <person name="Beeson K."/>
            <person name="Tran B."/>
            <person name="Rogers Y.-H."/>
            <person name="Friedman R."/>
            <person name="Venter J.C."/>
        </authorList>
    </citation>
    <scope>NUCLEOTIDE SEQUENCE [LARGE SCALE GENOMIC DNA]</scope>
    <source>
        <strain evidence="9 10">MED297</strain>
    </source>
</reference>
<dbReference type="OrthoDB" id="9792163at2"/>
<dbReference type="SUPFAM" id="SSF53756">
    <property type="entry name" value="UDP-Glycosyltransferase/glycogen phosphorylase"/>
    <property type="match status" value="1"/>
</dbReference>
<evidence type="ECO:0000313" key="10">
    <source>
        <dbReference type="Proteomes" id="UP000005953"/>
    </source>
</evidence>
<dbReference type="Pfam" id="PF12038">
    <property type="entry name" value="QTMAN_N"/>
    <property type="match status" value="1"/>
</dbReference>
<dbReference type="HOGENOM" id="CLU_033439_1_0_6"/>
<evidence type="ECO:0000256" key="5">
    <source>
        <dbReference type="ARBA" id="ARBA00044539"/>
    </source>
</evidence>
<dbReference type="Gene3D" id="3.40.50.2000">
    <property type="entry name" value="Glycogen Phosphorylase B"/>
    <property type="match status" value="1"/>
</dbReference>
<evidence type="ECO:0000259" key="7">
    <source>
        <dbReference type="Pfam" id="PF00534"/>
    </source>
</evidence>
<dbReference type="PANTHER" id="PTHR13615">
    <property type="entry name" value="GLYCOSYLTRANSFERASE-LIKE 1"/>
    <property type="match status" value="1"/>
</dbReference>
<evidence type="ECO:0000259" key="8">
    <source>
        <dbReference type="Pfam" id="PF12038"/>
    </source>
</evidence>
<evidence type="ECO:0000256" key="4">
    <source>
        <dbReference type="ARBA" id="ARBA00044517"/>
    </source>
</evidence>
<keyword evidence="2" id="KW-0328">Glycosyltransferase</keyword>
<sequence>MNTSDQPTILLLSGYHALSQAQWCNQLVSLCPQYRWHTLALPPRYFSWRMRGAPLSFKALNNPHLHDNTDLIVATSSVDLSVTQSLYPNLRNVPSLLYFHENQFAYPRAHTPQSVIDWQMVNLYSALRADAIRFNSDYNQRTFFSGVQQLTQKLPDLVPKAWLSALKTKSAVLPVPITCPHVDRHHNKAVRTVLWNHRWEWDKQPELLEAVIAQCDAENLDIQFAITGQQFRREPQAFTTIRQQYPQRLIHLGFVDSEAAYHAMIDQCDVILSTAIHEFQGIAVMEAVARGCTPLLPDDLSYPDFFADDYLYARQETLKNTADRIVRILRHWQQQGRPPAPDMRRYAANALEADYTATIEALLT</sequence>
<dbReference type="GO" id="GO:0016438">
    <property type="term" value="F:tRNA-queuosine(34) beta-mannosyltransferase activity"/>
    <property type="evidence" value="ECO:0007669"/>
    <property type="project" value="UniProtKB-EC"/>
</dbReference>
<dbReference type="Proteomes" id="UP000005953">
    <property type="component" value="Unassembled WGS sequence"/>
</dbReference>
<keyword evidence="3 9" id="KW-0808">Transferase</keyword>
<dbReference type="InterPro" id="IPR022701">
    <property type="entry name" value="QTMAN_N"/>
</dbReference>
<protein>
    <recommendedName>
        <fullName evidence="5">tRNA-queuosine alpha-mannosyltransferase</fullName>
        <ecNumber evidence="4">2.4.1.110</ecNumber>
    </recommendedName>
</protein>
<dbReference type="AlphaFoldDB" id="A4BEF9"/>
<organism evidence="9 10">
    <name type="scientific">Reinekea blandensis MED297</name>
    <dbReference type="NCBI Taxonomy" id="314283"/>
    <lineage>
        <taxon>Bacteria</taxon>
        <taxon>Pseudomonadati</taxon>
        <taxon>Pseudomonadota</taxon>
        <taxon>Gammaproteobacteria</taxon>
        <taxon>Oceanospirillales</taxon>
        <taxon>Saccharospirillaceae</taxon>
        <taxon>Reinekea</taxon>
    </lineage>
</organism>
<dbReference type="EC" id="2.4.1.110" evidence="4"/>
<evidence type="ECO:0000256" key="3">
    <source>
        <dbReference type="ARBA" id="ARBA00022679"/>
    </source>
</evidence>
<name>A4BEF9_9GAMM</name>
<dbReference type="RefSeq" id="WP_008046992.1">
    <property type="nucleotide sequence ID" value="NZ_CH724153.1"/>
</dbReference>
<dbReference type="STRING" id="314283.MED297_02162"/>
<keyword evidence="10" id="KW-1185">Reference proteome</keyword>
<dbReference type="EMBL" id="AAOE01000010">
    <property type="protein sequence ID" value="EAR09386.1"/>
    <property type="molecule type" value="Genomic_DNA"/>
</dbReference>